<dbReference type="EMBL" id="LAZR01007105">
    <property type="protein sequence ID" value="KKM87409.1"/>
    <property type="molecule type" value="Genomic_DNA"/>
</dbReference>
<gene>
    <name evidence="1" type="ORF">LCGC14_1269180</name>
</gene>
<name>A0A0F9KYK4_9ZZZZ</name>
<sequence length="48" mass="5690">MVILIHIDIERYDLPKPYRGHSKQTIHYYVLTGTASRSDDANFRPRMI</sequence>
<proteinExistence type="predicted"/>
<accession>A0A0F9KYK4</accession>
<dbReference type="AlphaFoldDB" id="A0A0F9KYK4"/>
<reference evidence="1" key="1">
    <citation type="journal article" date="2015" name="Nature">
        <title>Complex archaea that bridge the gap between prokaryotes and eukaryotes.</title>
        <authorList>
            <person name="Spang A."/>
            <person name="Saw J.H."/>
            <person name="Jorgensen S.L."/>
            <person name="Zaremba-Niedzwiedzka K."/>
            <person name="Martijn J."/>
            <person name="Lind A.E."/>
            <person name="van Eijk R."/>
            <person name="Schleper C."/>
            <person name="Guy L."/>
            <person name="Ettema T.J."/>
        </authorList>
    </citation>
    <scope>NUCLEOTIDE SEQUENCE</scope>
</reference>
<protein>
    <submittedName>
        <fullName evidence="1">Uncharacterized protein</fullName>
    </submittedName>
</protein>
<organism evidence="1">
    <name type="scientific">marine sediment metagenome</name>
    <dbReference type="NCBI Taxonomy" id="412755"/>
    <lineage>
        <taxon>unclassified sequences</taxon>
        <taxon>metagenomes</taxon>
        <taxon>ecological metagenomes</taxon>
    </lineage>
</organism>
<evidence type="ECO:0000313" key="1">
    <source>
        <dbReference type="EMBL" id="KKM87409.1"/>
    </source>
</evidence>
<comment type="caution">
    <text evidence="1">The sequence shown here is derived from an EMBL/GenBank/DDBJ whole genome shotgun (WGS) entry which is preliminary data.</text>
</comment>